<dbReference type="EMBL" id="MCFG01000173">
    <property type="protein sequence ID" value="ORX79512.1"/>
    <property type="molecule type" value="Genomic_DNA"/>
</dbReference>
<dbReference type="SUPFAM" id="SSF55469">
    <property type="entry name" value="FMN-dependent nitroreductase-like"/>
    <property type="match status" value="1"/>
</dbReference>
<keyword evidence="7" id="KW-1185">Reference proteome</keyword>
<dbReference type="CDD" id="cd02146">
    <property type="entry name" value="NfsA-like"/>
    <property type="match status" value="1"/>
</dbReference>
<dbReference type="PIRSF" id="PIRSF005426">
    <property type="entry name" value="Frp"/>
    <property type="match status" value="1"/>
</dbReference>
<dbReference type="Gene3D" id="3.40.109.10">
    <property type="entry name" value="NADH Oxidase"/>
    <property type="match status" value="1"/>
</dbReference>
<dbReference type="GO" id="GO:0016491">
    <property type="term" value="F:oxidoreductase activity"/>
    <property type="evidence" value="ECO:0007669"/>
    <property type="project" value="UniProtKB-KW"/>
</dbReference>
<gene>
    <name evidence="6" type="ORF">BCR32DRAFT_328119</name>
</gene>
<evidence type="ECO:0000259" key="5">
    <source>
        <dbReference type="Pfam" id="PF00881"/>
    </source>
</evidence>
<dbReference type="InterPro" id="IPR000415">
    <property type="entry name" value="Nitroreductase-like"/>
</dbReference>
<dbReference type="InterPro" id="IPR029479">
    <property type="entry name" value="Nitroreductase"/>
</dbReference>
<dbReference type="PANTHER" id="PTHR43425">
    <property type="entry name" value="OXYGEN-INSENSITIVE NADPH NITROREDUCTASE"/>
    <property type="match status" value="1"/>
</dbReference>
<keyword evidence="2" id="KW-0285">Flavoprotein</keyword>
<name>A0A1Y1X1D7_9FUNG</name>
<keyword evidence="4" id="KW-0560">Oxidoreductase</keyword>
<comment type="similarity">
    <text evidence="1">Belongs to the flavin oxidoreductase frp family.</text>
</comment>
<organism evidence="6 7">
    <name type="scientific">Anaeromyces robustus</name>
    <dbReference type="NCBI Taxonomy" id="1754192"/>
    <lineage>
        <taxon>Eukaryota</taxon>
        <taxon>Fungi</taxon>
        <taxon>Fungi incertae sedis</taxon>
        <taxon>Chytridiomycota</taxon>
        <taxon>Chytridiomycota incertae sedis</taxon>
        <taxon>Neocallimastigomycetes</taxon>
        <taxon>Neocallimastigales</taxon>
        <taxon>Neocallimastigaceae</taxon>
        <taxon>Anaeromyces</taxon>
    </lineage>
</organism>
<dbReference type="OrthoDB" id="2094932at2759"/>
<dbReference type="Pfam" id="PF00881">
    <property type="entry name" value="Nitroreductase"/>
    <property type="match status" value="1"/>
</dbReference>
<dbReference type="InterPro" id="IPR016446">
    <property type="entry name" value="Flavin_OxRdtase_Frp"/>
</dbReference>
<evidence type="ECO:0000256" key="4">
    <source>
        <dbReference type="ARBA" id="ARBA00023002"/>
    </source>
</evidence>
<keyword evidence="3" id="KW-0288">FMN</keyword>
<comment type="caution">
    <text evidence="6">The sequence shown here is derived from an EMBL/GenBank/DDBJ whole genome shotgun (WGS) entry which is preliminary data.</text>
</comment>
<dbReference type="PANTHER" id="PTHR43425:SF2">
    <property type="entry name" value="OXYGEN-INSENSITIVE NADPH NITROREDUCTASE"/>
    <property type="match status" value="1"/>
</dbReference>
<protein>
    <submittedName>
        <fullName evidence="6">Nitro/flavin reductase</fullName>
    </submittedName>
</protein>
<dbReference type="AlphaFoldDB" id="A0A1Y1X1D7"/>
<accession>A0A1Y1X1D7</accession>
<reference evidence="6 7" key="2">
    <citation type="submission" date="2016-08" db="EMBL/GenBank/DDBJ databases">
        <title>Pervasive Adenine N6-methylation of Active Genes in Fungi.</title>
        <authorList>
            <consortium name="DOE Joint Genome Institute"/>
            <person name="Mondo S.J."/>
            <person name="Dannebaum R.O."/>
            <person name="Kuo R.C."/>
            <person name="Labutti K."/>
            <person name="Haridas S."/>
            <person name="Kuo A."/>
            <person name="Salamov A."/>
            <person name="Ahrendt S.R."/>
            <person name="Lipzen A."/>
            <person name="Sullivan W."/>
            <person name="Andreopoulos W.B."/>
            <person name="Clum A."/>
            <person name="Lindquist E."/>
            <person name="Daum C."/>
            <person name="Ramamoorthy G.K."/>
            <person name="Gryganskyi A."/>
            <person name="Culley D."/>
            <person name="Magnuson J.K."/>
            <person name="James T.Y."/>
            <person name="O'Malley M.A."/>
            <person name="Stajich J.E."/>
            <person name="Spatafora J.W."/>
            <person name="Visel A."/>
            <person name="Grigoriev I.V."/>
        </authorList>
    </citation>
    <scope>NUCLEOTIDE SEQUENCE [LARGE SCALE GENOMIC DNA]</scope>
    <source>
        <strain evidence="6 7">S4</strain>
    </source>
</reference>
<sequence>MNPVLESLFKHQSIRKYKDQPLEEEKLDLIIKAAQVAPNWCNGQQVTIIAVQEPECKQRLSVLCTNQPYVASCSVFLVFCADYYRASLAFEKIGHKDFAKKYIEQLDVLFVGSHDVGIAMQNAVVAAESMGLGTVPIGTVRSQALEVVKELNLPKYVIPIVGLCVGYPDDNPGIKPRLPSKAVCFKEKYDTSKLQEEIDGYDNQFQKYLSERSTNDRDANWSSRLYDLYSASYNSGRYNGDYELLKQQGFIEIEKKK</sequence>
<reference evidence="6 7" key="1">
    <citation type="submission" date="2016-08" db="EMBL/GenBank/DDBJ databases">
        <title>A Parts List for Fungal Cellulosomes Revealed by Comparative Genomics.</title>
        <authorList>
            <consortium name="DOE Joint Genome Institute"/>
            <person name="Haitjema C.H."/>
            <person name="Gilmore S.P."/>
            <person name="Henske J.K."/>
            <person name="Solomon K.V."/>
            <person name="De Groot R."/>
            <person name="Kuo A."/>
            <person name="Mondo S.J."/>
            <person name="Salamov A.A."/>
            <person name="Labutti K."/>
            <person name="Zhao Z."/>
            <person name="Chiniquy J."/>
            <person name="Barry K."/>
            <person name="Brewer H.M."/>
            <person name="Purvine S.O."/>
            <person name="Wright A.T."/>
            <person name="Boxma B."/>
            <person name="Van Alen T."/>
            <person name="Hackstein J.H."/>
            <person name="Baker S.E."/>
            <person name="Grigoriev I.V."/>
            <person name="O'Malley M.A."/>
        </authorList>
    </citation>
    <scope>NUCLEOTIDE SEQUENCE [LARGE SCALE GENOMIC DNA]</scope>
    <source>
        <strain evidence="6 7">S4</strain>
    </source>
</reference>
<evidence type="ECO:0000313" key="6">
    <source>
        <dbReference type="EMBL" id="ORX79512.1"/>
    </source>
</evidence>
<evidence type="ECO:0000313" key="7">
    <source>
        <dbReference type="Proteomes" id="UP000193944"/>
    </source>
</evidence>
<proteinExistence type="inferred from homology"/>
<feature type="domain" description="Nitroreductase" evidence="5">
    <location>
        <begin position="10"/>
        <end position="167"/>
    </location>
</feature>
<evidence type="ECO:0000256" key="3">
    <source>
        <dbReference type="ARBA" id="ARBA00022643"/>
    </source>
</evidence>
<dbReference type="Proteomes" id="UP000193944">
    <property type="component" value="Unassembled WGS sequence"/>
</dbReference>
<evidence type="ECO:0000256" key="2">
    <source>
        <dbReference type="ARBA" id="ARBA00022630"/>
    </source>
</evidence>
<evidence type="ECO:0000256" key="1">
    <source>
        <dbReference type="ARBA" id="ARBA00008366"/>
    </source>
</evidence>